<reference evidence="3" key="1">
    <citation type="submission" date="2025-08" db="UniProtKB">
        <authorList>
            <consortium name="RefSeq"/>
        </authorList>
    </citation>
    <scope>IDENTIFICATION</scope>
    <source>
        <tissue evidence="3">Brain</tissue>
    </source>
</reference>
<feature type="compositionally biased region" description="Low complexity" evidence="1">
    <location>
        <begin position="51"/>
        <end position="68"/>
    </location>
</feature>
<evidence type="ECO:0000313" key="3">
    <source>
        <dbReference type="RefSeq" id="XP_044932071.1"/>
    </source>
</evidence>
<accession>A0A8U0RYY1</accession>
<feature type="region of interest" description="Disordered" evidence="1">
    <location>
        <begin position="140"/>
        <end position="228"/>
    </location>
</feature>
<dbReference type="Proteomes" id="UP000000715">
    <property type="component" value="Unplaced"/>
</dbReference>
<feature type="compositionally biased region" description="Basic residues" evidence="1">
    <location>
        <begin position="35"/>
        <end position="46"/>
    </location>
</feature>
<gene>
    <name evidence="3" type="primary">LOC123390974</name>
</gene>
<feature type="region of interest" description="Disordered" evidence="1">
    <location>
        <begin position="242"/>
        <end position="345"/>
    </location>
</feature>
<dbReference type="AlphaFoldDB" id="A0A8U0RYY1"/>
<dbReference type="GeneID" id="123390974"/>
<organism evidence="2 3">
    <name type="scientific">Mustela putorius furo</name>
    <name type="common">European domestic ferret</name>
    <name type="synonym">Mustela furo</name>
    <dbReference type="NCBI Taxonomy" id="9669"/>
    <lineage>
        <taxon>Eukaryota</taxon>
        <taxon>Metazoa</taxon>
        <taxon>Chordata</taxon>
        <taxon>Craniata</taxon>
        <taxon>Vertebrata</taxon>
        <taxon>Euteleostomi</taxon>
        <taxon>Mammalia</taxon>
        <taxon>Eutheria</taxon>
        <taxon>Laurasiatheria</taxon>
        <taxon>Carnivora</taxon>
        <taxon>Caniformia</taxon>
        <taxon>Musteloidea</taxon>
        <taxon>Mustelidae</taxon>
        <taxon>Mustelinae</taxon>
        <taxon>Mustela</taxon>
    </lineage>
</organism>
<evidence type="ECO:0000313" key="2">
    <source>
        <dbReference type="Proteomes" id="UP000000715"/>
    </source>
</evidence>
<name>A0A8U0RYY1_MUSPF</name>
<protein>
    <submittedName>
        <fullName evidence="3">Uncharacterized protein LOC123390974</fullName>
    </submittedName>
</protein>
<proteinExistence type="predicted"/>
<keyword evidence="2" id="KW-1185">Reference proteome</keyword>
<dbReference type="RefSeq" id="XP_044932071.1">
    <property type="nucleotide sequence ID" value="XM_045076136.1"/>
</dbReference>
<feature type="compositionally biased region" description="Basic and acidic residues" evidence="1">
    <location>
        <begin position="69"/>
        <end position="79"/>
    </location>
</feature>
<feature type="compositionally biased region" description="Polar residues" evidence="1">
    <location>
        <begin position="183"/>
        <end position="192"/>
    </location>
</feature>
<evidence type="ECO:0000256" key="1">
    <source>
        <dbReference type="SAM" id="MobiDB-lite"/>
    </source>
</evidence>
<sequence length="345" mass="36615">MVFEIFLARAACEAVLETSSRQVLGLRGEESARPYSRHSSRRRLVKAHNCPEGSRPGLGPPEGLGSERALAEGPDHRSTVPEALSLSEVSTLPHNPVAAPLLPFNSQWGASTRSDSEEFLTCYSDLVLHQTPLFPKDLLPSSLKGGQAQGPGLAPSPASGEAVTSLASSNEWSPIPDAAPENTGVTVPSQLCLTPGPQLSGKSLDPKPEVEPELAPPGTDTVPPNTSSEMDELCERLSQLLGPPTLVRHPRGFPGPGLEESELEPLRGPEPASKGSSPDNRVTRPWRVTQTPSHVREPPNTHYLPPVGAGSSHPRPPLRQQLKMSPLDGTGTDTLTENTALPPGK</sequence>
<dbReference type="OrthoDB" id="9837000at2759"/>
<feature type="region of interest" description="Disordered" evidence="1">
    <location>
        <begin position="27"/>
        <end position="80"/>
    </location>
</feature>